<gene>
    <name evidence="5" type="ORF">F3Y22_tig00110485pilonHSYRG00117</name>
</gene>
<dbReference type="SUPFAM" id="SSF50978">
    <property type="entry name" value="WD40 repeat-like"/>
    <property type="match status" value="1"/>
</dbReference>
<evidence type="ECO:0000256" key="3">
    <source>
        <dbReference type="PROSITE-ProRule" id="PRU00221"/>
    </source>
</evidence>
<dbReference type="AlphaFoldDB" id="A0A6A3AH99"/>
<feature type="repeat" description="WD" evidence="3">
    <location>
        <begin position="195"/>
        <end position="217"/>
    </location>
</feature>
<dbReference type="Gene3D" id="2.130.10.10">
    <property type="entry name" value="YVTN repeat-like/Quinoprotein amine dehydrogenase"/>
    <property type="match status" value="1"/>
</dbReference>
<feature type="compositionally biased region" description="Polar residues" evidence="4">
    <location>
        <begin position="148"/>
        <end position="161"/>
    </location>
</feature>
<organism evidence="5 6">
    <name type="scientific">Hibiscus syriacus</name>
    <name type="common">Rose of Sharon</name>
    <dbReference type="NCBI Taxonomy" id="106335"/>
    <lineage>
        <taxon>Eukaryota</taxon>
        <taxon>Viridiplantae</taxon>
        <taxon>Streptophyta</taxon>
        <taxon>Embryophyta</taxon>
        <taxon>Tracheophyta</taxon>
        <taxon>Spermatophyta</taxon>
        <taxon>Magnoliopsida</taxon>
        <taxon>eudicotyledons</taxon>
        <taxon>Gunneridae</taxon>
        <taxon>Pentapetalae</taxon>
        <taxon>rosids</taxon>
        <taxon>malvids</taxon>
        <taxon>Malvales</taxon>
        <taxon>Malvaceae</taxon>
        <taxon>Malvoideae</taxon>
        <taxon>Hibiscus</taxon>
    </lineage>
</organism>
<keyword evidence="2" id="KW-0677">Repeat</keyword>
<reference evidence="5" key="1">
    <citation type="submission" date="2019-09" db="EMBL/GenBank/DDBJ databases">
        <title>Draft genome information of white flower Hibiscus syriacus.</title>
        <authorList>
            <person name="Kim Y.-M."/>
        </authorList>
    </citation>
    <scope>NUCLEOTIDE SEQUENCE [LARGE SCALE GENOMIC DNA]</scope>
    <source>
        <strain evidence="5">YM2019G1</strain>
    </source>
</reference>
<evidence type="ECO:0000313" key="5">
    <source>
        <dbReference type="EMBL" id="KAE8702239.1"/>
    </source>
</evidence>
<evidence type="ECO:0000256" key="4">
    <source>
        <dbReference type="SAM" id="MobiDB-lite"/>
    </source>
</evidence>
<sequence length="395" mass="44913">MEALERKQVRWIRRLSVAFLQPAASDSGDSGTDYIGIRRILLARKAESGCYRRLLDFELLVFHFYLLFWLETSLALLNNVKDWRCNGKGYVAYRNYMRRPRNWKSYTPSRTSAVEIVGDGYQLQVHSRICLSWKTGPTLAKYDKGSGTAASSQRTSLGSRISDSDRSHQQAVELAYSFVGMHCIFDQGKAADFDFSSNNQYIASSSKDKTVRVWDIERRLHSSNILEFLPELCIRFHPRNNNFLSVGNANKELTRGYRNHDHGRSAHFLRRCAGIPYASFSQSRVHCPVPSISEQQQKQTEVSGDNCAYRRFSSMTKGPVLLTCTQDGVIMFFRLVPIIEPFDRESLPRVTITYQSASILQCRLGITRLPNPAFARSIKLAGSQHTSILLSPAFP</sequence>
<dbReference type="InterPro" id="IPR015943">
    <property type="entry name" value="WD40/YVTN_repeat-like_dom_sf"/>
</dbReference>
<name>A0A6A3AH99_HIBSY</name>
<dbReference type="InterPro" id="IPR036322">
    <property type="entry name" value="WD40_repeat_dom_sf"/>
</dbReference>
<dbReference type="Pfam" id="PF00400">
    <property type="entry name" value="WD40"/>
    <property type="match status" value="1"/>
</dbReference>
<dbReference type="PROSITE" id="PS50082">
    <property type="entry name" value="WD_REPEATS_2"/>
    <property type="match status" value="1"/>
</dbReference>
<keyword evidence="6" id="KW-1185">Reference proteome</keyword>
<dbReference type="InterPro" id="IPR001680">
    <property type="entry name" value="WD40_rpt"/>
</dbReference>
<evidence type="ECO:0000313" key="6">
    <source>
        <dbReference type="Proteomes" id="UP000436088"/>
    </source>
</evidence>
<comment type="caution">
    <text evidence="5">The sequence shown here is derived from an EMBL/GenBank/DDBJ whole genome shotgun (WGS) entry which is preliminary data.</text>
</comment>
<dbReference type="Proteomes" id="UP000436088">
    <property type="component" value="Unassembled WGS sequence"/>
</dbReference>
<dbReference type="SMART" id="SM00320">
    <property type="entry name" value="WD40"/>
    <property type="match status" value="2"/>
</dbReference>
<accession>A0A6A3AH99</accession>
<proteinExistence type="predicted"/>
<dbReference type="PROSITE" id="PS00678">
    <property type="entry name" value="WD_REPEATS_1"/>
    <property type="match status" value="1"/>
</dbReference>
<evidence type="ECO:0000256" key="2">
    <source>
        <dbReference type="ARBA" id="ARBA00022737"/>
    </source>
</evidence>
<protein>
    <submittedName>
        <fullName evidence="5">Uncharacterized protein</fullName>
    </submittedName>
</protein>
<keyword evidence="1 3" id="KW-0853">WD repeat</keyword>
<dbReference type="InterPro" id="IPR019775">
    <property type="entry name" value="WD40_repeat_CS"/>
</dbReference>
<dbReference type="EMBL" id="VEPZ02001009">
    <property type="protein sequence ID" value="KAE8702239.1"/>
    <property type="molecule type" value="Genomic_DNA"/>
</dbReference>
<evidence type="ECO:0000256" key="1">
    <source>
        <dbReference type="ARBA" id="ARBA00022574"/>
    </source>
</evidence>
<feature type="region of interest" description="Disordered" evidence="4">
    <location>
        <begin position="143"/>
        <end position="164"/>
    </location>
</feature>